<dbReference type="Pfam" id="PF10830">
    <property type="entry name" value="DUF2553"/>
    <property type="match status" value="1"/>
</dbReference>
<evidence type="ECO:0000313" key="2">
    <source>
        <dbReference type="Proteomes" id="UP000001401"/>
    </source>
</evidence>
<accession>E6TQR1</accession>
<dbReference type="KEGG" id="bco:Bcell_3444"/>
<proteinExistence type="predicted"/>
<keyword evidence="2" id="KW-1185">Reference proteome</keyword>
<sequence>MLALKNIDQDFFTVHDNKQDTEMASEVRVDVTDKVEHKKESNGETALYLNKEKIGEIKNNGQEHLYEMAEGFDLDEEKIYKKEKKPQQPQSYVEGCDMGWC</sequence>
<dbReference type="EMBL" id="CP002394">
    <property type="protein sequence ID" value="ADU31686.1"/>
    <property type="molecule type" value="Genomic_DNA"/>
</dbReference>
<gene>
    <name evidence="1" type="ordered locus">Bcell_3444</name>
</gene>
<organism evidence="1 2">
    <name type="scientific">Evansella cellulosilytica (strain ATCC 21833 / DSM 2522 / FERM P-1141 / JCM 9156 / N-4)</name>
    <name type="common">Bacillus cellulosilyticus</name>
    <dbReference type="NCBI Taxonomy" id="649639"/>
    <lineage>
        <taxon>Bacteria</taxon>
        <taxon>Bacillati</taxon>
        <taxon>Bacillota</taxon>
        <taxon>Bacilli</taxon>
        <taxon>Bacillales</taxon>
        <taxon>Bacillaceae</taxon>
        <taxon>Evansella</taxon>
    </lineage>
</organism>
<dbReference type="AlphaFoldDB" id="E6TQR1"/>
<protein>
    <submittedName>
        <fullName evidence="1">Uncharacterized protein</fullName>
    </submittedName>
</protein>
<dbReference type="HOGENOM" id="CLU_179793_1_0_9"/>
<reference evidence="1 2" key="1">
    <citation type="submission" date="2010-12" db="EMBL/GenBank/DDBJ databases">
        <title>Complete sequence of Bacillus cellulosilyticus DSM 2522.</title>
        <authorList>
            <consortium name="US DOE Joint Genome Institute"/>
            <person name="Lucas S."/>
            <person name="Copeland A."/>
            <person name="Lapidus A."/>
            <person name="Cheng J.-F."/>
            <person name="Bruce D."/>
            <person name="Goodwin L."/>
            <person name="Pitluck S."/>
            <person name="Chertkov O."/>
            <person name="Detter J.C."/>
            <person name="Han C."/>
            <person name="Tapia R."/>
            <person name="Land M."/>
            <person name="Hauser L."/>
            <person name="Jeffries C."/>
            <person name="Kyrpides N."/>
            <person name="Ivanova N."/>
            <person name="Mikhailova N."/>
            <person name="Brumm P."/>
            <person name="Mead D."/>
            <person name="Woyke T."/>
        </authorList>
    </citation>
    <scope>NUCLEOTIDE SEQUENCE [LARGE SCALE GENOMIC DNA]</scope>
    <source>
        <strain evidence="2">ATCC 21833 / DSM 2522 / FERM P-1141 / JCM 9156 / N-4</strain>
    </source>
</reference>
<name>E6TQR1_EVAC2</name>
<dbReference type="STRING" id="649639.Bcell_3444"/>
<dbReference type="Proteomes" id="UP000001401">
    <property type="component" value="Chromosome"/>
</dbReference>
<evidence type="ECO:0000313" key="1">
    <source>
        <dbReference type="EMBL" id="ADU31686.1"/>
    </source>
</evidence>
<dbReference type="InterPro" id="IPR020140">
    <property type="entry name" value="Uncharacterised_YusG"/>
</dbReference>